<name>A0A507BFX0_9PEZI</name>
<proteinExistence type="predicted"/>
<dbReference type="InParanoid" id="A0A507BFX0"/>
<comment type="caution">
    <text evidence="2">The sequence shown here is derived from an EMBL/GenBank/DDBJ whole genome shotgun (WGS) entry which is preliminary data.</text>
</comment>
<evidence type="ECO:0000259" key="1">
    <source>
        <dbReference type="Pfam" id="PF00561"/>
    </source>
</evidence>
<evidence type="ECO:0000313" key="2">
    <source>
        <dbReference type="EMBL" id="TPX18256.1"/>
    </source>
</evidence>
<keyword evidence="3" id="KW-1185">Reference proteome</keyword>
<dbReference type="GeneID" id="41970212"/>
<gene>
    <name evidence="2" type="ORF">E0L32_002765</name>
</gene>
<dbReference type="EMBL" id="SKBQ01000011">
    <property type="protein sequence ID" value="TPX18256.1"/>
    <property type="molecule type" value="Genomic_DNA"/>
</dbReference>
<dbReference type="AlphaFoldDB" id="A0A507BFX0"/>
<dbReference type="PANTHER" id="PTHR43433">
    <property type="entry name" value="HYDROLASE, ALPHA/BETA FOLD FAMILY PROTEIN"/>
    <property type="match status" value="1"/>
</dbReference>
<accession>A0A507BFX0</accession>
<dbReference type="SUPFAM" id="SSF53474">
    <property type="entry name" value="alpha/beta-Hydrolases"/>
    <property type="match status" value="1"/>
</dbReference>
<dbReference type="Pfam" id="PF00561">
    <property type="entry name" value="Abhydrolase_1"/>
    <property type="match status" value="1"/>
</dbReference>
<dbReference type="Gene3D" id="3.40.50.1820">
    <property type="entry name" value="alpha/beta hydrolase"/>
    <property type="match status" value="1"/>
</dbReference>
<sequence length="269" mass="29437">MRTRSHITTPKNGVTWYYEQEGSGPDIVLITDGFGESHMFDRTITKIARQGFRVTTFDGPGMSRSFEAPPEAYNDVTAQKLAAQVIDVMDVLGIREAAFWGSSSGGSTVLALAADYPDRVRNGLVHEVPFVQVGAQRGVFAEAAEWDDETVSKRMGPLVLKLGMADAEAWAGLGDAVHERLAKNFVRWTRGFPPLTASSPTGEAALKKRPLDWTVGFSTPSGLFFDNIVLAVKMGIPVQTIPGRHFPYLCEPEAFAEYVVSTCQKYLSD</sequence>
<dbReference type="ESTHER" id="9pezi-a0a507bfx0">
    <property type="family name" value="Zearalenone-hydrolase"/>
</dbReference>
<dbReference type="PANTHER" id="PTHR43433:SF5">
    <property type="entry name" value="AB HYDROLASE-1 DOMAIN-CONTAINING PROTEIN"/>
    <property type="match status" value="1"/>
</dbReference>
<evidence type="ECO:0000313" key="3">
    <source>
        <dbReference type="Proteomes" id="UP000319257"/>
    </source>
</evidence>
<dbReference type="RefSeq" id="XP_030999967.1">
    <property type="nucleotide sequence ID" value="XM_031136990.1"/>
</dbReference>
<protein>
    <recommendedName>
        <fullName evidence="1">AB hydrolase-1 domain-containing protein</fullName>
    </recommendedName>
</protein>
<reference evidence="2 3" key="1">
    <citation type="submission" date="2019-06" db="EMBL/GenBank/DDBJ databases">
        <title>Draft genome sequence of the filamentous fungus Phialemoniopsis curvata isolated from diesel fuel.</title>
        <authorList>
            <person name="Varaljay V.A."/>
            <person name="Lyon W.J."/>
            <person name="Crouch A.L."/>
            <person name="Drake C.E."/>
            <person name="Hollomon J.M."/>
            <person name="Nadeau L.J."/>
            <person name="Nunn H.S."/>
            <person name="Stevenson B.S."/>
            <person name="Bojanowski C.L."/>
            <person name="Crookes-Goodson W.J."/>
        </authorList>
    </citation>
    <scope>NUCLEOTIDE SEQUENCE [LARGE SCALE GENOMIC DNA]</scope>
    <source>
        <strain evidence="2 3">D216</strain>
    </source>
</reference>
<dbReference type="Proteomes" id="UP000319257">
    <property type="component" value="Unassembled WGS sequence"/>
</dbReference>
<dbReference type="OrthoDB" id="408373at2759"/>
<dbReference type="InterPro" id="IPR050471">
    <property type="entry name" value="AB_hydrolase"/>
</dbReference>
<organism evidence="2 3">
    <name type="scientific">Thyridium curvatum</name>
    <dbReference type="NCBI Taxonomy" id="1093900"/>
    <lineage>
        <taxon>Eukaryota</taxon>
        <taxon>Fungi</taxon>
        <taxon>Dikarya</taxon>
        <taxon>Ascomycota</taxon>
        <taxon>Pezizomycotina</taxon>
        <taxon>Sordariomycetes</taxon>
        <taxon>Sordariomycetidae</taxon>
        <taxon>Thyridiales</taxon>
        <taxon>Thyridiaceae</taxon>
        <taxon>Thyridium</taxon>
    </lineage>
</organism>
<feature type="domain" description="AB hydrolase-1" evidence="1">
    <location>
        <begin position="28"/>
        <end position="203"/>
    </location>
</feature>
<dbReference type="InterPro" id="IPR029058">
    <property type="entry name" value="AB_hydrolase_fold"/>
</dbReference>
<dbReference type="InterPro" id="IPR000073">
    <property type="entry name" value="AB_hydrolase_1"/>
</dbReference>
<dbReference type="STRING" id="1093900.A0A507BFX0"/>